<name>A0A4Z1EDE9_9HELO</name>
<evidence type="ECO:0000313" key="1">
    <source>
        <dbReference type="EMBL" id="TGO09510.1"/>
    </source>
</evidence>
<dbReference type="PANTHER" id="PTHR33112:SF10">
    <property type="entry name" value="TOL"/>
    <property type="match status" value="1"/>
</dbReference>
<accession>A0A4Z1EDE9</accession>
<reference evidence="1 2" key="1">
    <citation type="submission" date="2017-12" db="EMBL/GenBank/DDBJ databases">
        <title>Comparative genomics of Botrytis spp.</title>
        <authorList>
            <person name="Valero-Jimenez C.A."/>
            <person name="Tapia P."/>
            <person name="Veloso J."/>
            <person name="Silva-Moreno E."/>
            <person name="Staats M."/>
            <person name="Valdes J.H."/>
            <person name="Van Kan J.A.L."/>
        </authorList>
    </citation>
    <scope>NUCLEOTIDE SEQUENCE [LARGE SCALE GENOMIC DNA]</scope>
    <source>
        <strain evidence="1 2">Bt9001</strain>
    </source>
</reference>
<evidence type="ECO:0008006" key="3">
    <source>
        <dbReference type="Google" id="ProtNLM"/>
    </source>
</evidence>
<sequence>MECKSGLRCECTGLEQIYETSRSKLPALHSLDPGQILDRWLALVNEYSALRITYNEDRLVALSGVAEDYQDRLGSHYLAGIWLSDLARGLLWDAKKNFPFVEKDDPKMVVNSLTSSEPWYLTVRGLTVIAKLIHGYHRRAGNYTMNDTTLEFNHGRKFRLGFVLDVSPSQYRVRSGDEVCCLLVGTSDQVNPIFGHERTPLLYIIVCKIVENSGNYERLGVCTGRLSTQIVKSFREKTLTLV</sequence>
<keyword evidence="2" id="KW-1185">Reference proteome</keyword>
<protein>
    <recommendedName>
        <fullName evidence="3">Heterokaryon incompatibility domain-containing protein</fullName>
    </recommendedName>
</protein>
<dbReference type="AlphaFoldDB" id="A0A4Z1EDE9"/>
<proteinExistence type="predicted"/>
<dbReference type="OrthoDB" id="3563387at2759"/>
<dbReference type="EMBL" id="PQXH01000163">
    <property type="protein sequence ID" value="TGO09510.1"/>
    <property type="molecule type" value="Genomic_DNA"/>
</dbReference>
<organism evidence="1 2">
    <name type="scientific">Botrytis tulipae</name>
    <dbReference type="NCBI Taxonomy" id="87230"/>
    <lineage>
        <taxon>Eukaryota</taxon>
        <taxon>Fungi</taxon>
        <taxon>Dikarya</taxon>
        <taxon>Ascomycota</taxon>
        <taxon>Pezizomycotina</taxon>
        <taxon>Leotiomycetes</taxon>
        <taxon>Helotiales</taxon>
        <taxon>Sclerotiniaceae</taxon>
        <taxon>Botrytis</taxon>
    </lineage>
</organism>
<dbReference type="PANTHER" id="PTHR33112">
    <property type="entry name" value="DOMAIN PROTEIN, PUTATIVE-RELATED"/>
    <property type="match status" value="1"/>
</dbReference>
<evidence type="ECO:0000313" key="2">
    <source>
        <dbReference type="Proteomes" id="UP000297777"/>
    </source>
</evidence>
<dbReference type="Proteomes" id="UP000297777">
    <property type="component" value="Unassembled WGS sequence"/>
</dbReference>
<gene>
    <name evidence="1" type="ORF">BTUL_0163g00200</name>
</gene>
<comment type="caution">
    <text evidence="1">The sequence shown here is derived from an EMBL/GenBank/DDBJ whole genome shotgun (WGS) entry which is preliminary data.</text>
</comment>